<accession>A0ABX1MV93</accession>
<keyword evidence="1 4" id="KW-0812">Transmembrane</keyword>
<dbReference type="InterPro" id="IPR020846">
    <property type="entry name" value="MFS_dom"/>
</dbReference>
<feature type="transmembrane region" description="Helical" evidence="4">
    <location>
        <begin position="113"/>
        <end position="131"/>
    </location>
</feature>
<evidence type="ECO:0000256" key="2">
    <source>
        <dbReference type="ARBA" id="ARBA00022989"/>
    </source>
</evidence>
<dbReference type="PROSITE" id="PS50850">
    <property type="entry name" value="MFS"/>
    <property type="match status" value="1"/>
</dbReference>
<organism evidence="6 7">
    <name type="scientific">Aromatoleum buckelii</name>
    <dbReference type="NCBI Taxonomy" id="200254"/>
    <lineage>
        <taxon>Bacteria</taxon>
        <taxon>Pseudomonadati</taxon>
        <taxon>Pseudomonadota</taxon>
        <taxon>Betaproteobacteria</taxon>
        <taxon>Rhodocyclales</taxon>
        <taxon>Rhodocyclaceae</taxon>
        <taxon>Aromatoleum</taxon>
    </lineage>
</organism>
<protein>
    <submittedName>
        <fullName evidence="6">MFS transporter</fullName>
    </submittedName>
</protein>
<feature type="transmembrane region" description="Helical" evidence="4">
    <location>
        <begin position="337"/>
        <end position="358"/>
    </location>
</feature>
<feature type="transmembrane region" description="Helical" evidence="4">
    <location>
        <begin position="397"/>
        <end position="422"/>
    </location>
</feature>
<feature type="domain" description="Major facilitator superfamily (MFS) profile" evidence="5">
    <location>
        <begin position="47"/>
        <end position="427"/>
    </location>
</feature>
<reference evidence="6" key="1">
    <citation type="submission" date="2019-12" db="EMBL/GenBank/DDBJ databases">
        <title>Comparative genomics gives insights into the taxonomy of the Azoarcus-Aromatoleum group and reveals separate origins of nif in the plant-associated Azoarcus and non-plant-associated Aromatoleum sub-groups.</title>
        <authorList>
            <person name="Lafos M."/>
            <person name="Maluk M."/>
            <person name="Batista M."/>
            <person name="Junghare M."/>
            <person name="Carmona M."/>
            <person name="Faoro H."/>
            <person name="Cruz L.M."/>
            <person name="Battistoni F."/>
            <person name="De Souza E."/>
            <person name="Pedrosa F."/>
            <person name="Chen W.-M."/>
            <person name="Poole P.S."/>
            <person name="Dixon R.A."/>
            <person name="James E.K."/>
        </authorList>
    </citation>
    <scope>NUCLEOTIDE SEQUENCE</scope>
    <source>
        <strain evidence="6">U120</strain>
    </source>
</reference>
<feature type="transmembrane region" description="Helical" evidence="4">
    <location>
        <begin position="42"/>
        <end position="60"/>
    </location>
</feature>
<dbReference type="PANTHER" id="PTHR23523:SF2">
    <property type="entry name" value="2-NITROIMIDAZOLE TRANSPORTER"/>
    <property type="match status" value="1"/>
</dbReference>
<dbReference type="EMBL" id="WTVH01000001">
    <property type="protein sequence ID" value="NMF91865.1"/>
    <property type="molecule type" value="Genomic_DNA"/>
</dbReference>
<feature type="transmembrane region" description="Helical" evidence="4">
    <location>
        <begin position="370"/>
        <end position="391"/>
    </location>
</feature>
<dbReference type="SUPFAM" id="SSF103473">
    <property type="entry name" value="MFS general substrate transporter"/>
    <property type="match status" value="1"/>
</dbReference>
<feature type="transmembrane region" description="Helical" evidence="4">
    <location>
        <begin position="174"/>
        <end position="196"/>
    </location>
</feature>
<keyword evidence="3 4" id="KW-0472">Membrane</keyword>
<gene>
    <name evidence="6" type="ORF">GO608_00780</name>
</gene>
<dbReference type="InterPro" id="IPR052524">
    <property type="entry name" value="MFS_Cyanate_Porter"/>
</dbReference>
<evidence type="ECO:0000313" key="7">
    <source>
        <dbReference type="Proteomes" id="UP000601990"/>
    </source>
</evidence>
<feature type="transmembrane region" description="Helical" evidence="4">
    <location>
        <begin position="137"/>
        <end position="162"/>
    </location>
</feature>
<feature type="transmembrane region" description="Helical" evidence="4">
    <location>
        <begin position="202"/>
        <end position="222"/>
    </location>
</feature>
<dbReference type="InterPro" id="IPR011701">
    <property type="entry name" value="MFS"/>
</dbReference>
<keyword evidence="7" id="KW-1185">Reference proteome</keyword>
<evidence type="ECO:0000259" key="5">
    <source>
        <dbReference type="PROSITE" id="PS50850"/>
    </source>
</evidence>
<comment type="caution">
    <text evidence="6">The sequence shown here is derived from an EMBL/GenBank/DDBJ whole genome shotgun (WGS) entry which is preliminary data.</text>
</comment>
<dbReference type="CDD" id="cd17409">
    <property type="entry name" value="MFS_NIMT_like"/>
    <property type="match status" value="1"/>
</dbReference>
<evidence type="ECO:0000256" key="1">
    <source>
        <dbReference type="ARBA" id="ARBA00022692"/>
    </source>
</evidence>
<proteinExistence type="predicted"/>
<dbReference type="PANTHER" id="PTHR23523">
    <property type="match status" value="1"/>
</dbReference>
<evidence type="ECO:0000256" key="4">
    <source>
        <dbReference type="SAM" id="Phobius"/>
    </source>
</evidence>
<dbReference type="InterPro" id="IPR036259">
    <property type="entry name" value="MFS_trans_sf"/>
</dbReference>
<dbReference type="Pfam" id="PF07690">
    <property type="entry name" value="MFS_1"/>
    <property type="match status" value="1"/>
</dbReference>
<evidence type="ECO:0000313" key="6">
    <source>
        <dbReference type="EMBL" id="NMF91865.1"/>
    </source>
</evidence>
<feature type="transmembrane region" description="Helical" evidence="4">
    <location>
        <begin position="314"/>
        <end position="331"/>
    </location>
</feature>
<dbReference type="Gene3D" id="1.20.1250.20">
    <property type="entry name" value="MFS general substrate transporter like domains"/>
    <property type="match status" value="1"/>
</dbReference>
<dbReference type="Proteomes" id="UP000601990">
    <property type="component" value="Unassembled WGS sequence"/>
</dbReference>
<feature type="transmembrane region" description="Helical" evidence="4">
    <location>
        <begin position="290"/>
        <end position="307"/>
    </location>
</feature>
<sequence>MCRQNQDINRQDIEIQISAHPLESNPSPLLPRWIRMKPHASVTPPAAQGLLIVGILLIAANLRAPVTGVGPVLADIQHSFGFNATQAGVLATLPLLAFALVSPLAAGLARRHGLERTLFAALLLLTTGILVRSSGTAWGLFGGTVILGSAIAVCNVLLPSLLKRDFAAKVSTMTSLYAVTMSVSAALCSAVMIPLTGMSSSGWTFALGIWAVLAAFSAVMWLPQLRRATRPMQQAATTPAIPIWRSPLAWQVTAFMGLNSFVYYVVISWLPAILQQNGYSAASAGSLHGLLQLATVVPGVLAVPLIHRLTDQRAAAFLSATLALVGLVGFIALPGWSVVWCIFYGFGSSACLILALTFMSLRAGSVHQAAALSGMAQAVGYLLAAVGPTLVGALHDIFGGWSAALLLCAAISVVQAVFGLYAGRPTQIGALSPLPVPPVPELAGRRR</sequence>
<keyword evidence="2 4" id="KW-1133">Transmembrane helix</keyword>
<evidence type="ECO:0000256" key="3">
    <source>
        <dbReference type="ARBA" id="ARBA00023136"/>
    </source>
</evidence>
<feature type="transmembrane region" description="Helical" evidence="4">
    <location>
        <begin position="248"/>
        <end position="270"/>
    </location>
</feature>
<feature type="transmembrane region" description="Helical" evidence="4">
    <location>
        <begin position="80"/>
        <end position="101"/>
    </location>
</feature>
<name>A0ABX1MV93_9RHOO</name>